<dbReference type="PANTHER" id="PTHR43777">
    <property type="entry name" value="MOLYBDENUM COFACTOR CYTIDYLYLTRANSFERASE"/>
    <property type="match status" value="1"/>
</dbReference>
<accession>A0ABT9Y021</accession>
<dbReference type="InterPro" id="IPR025877">
    <property type="entry name" value="MobA-like_NTP_Trfase"/>
</dbReference>
<sequence length="215" mass="24182">MSENEIIAVYLAAGMSRRMGTDKLGLPFGSTTIGNSSLQAAVNSQLNHIIVVTREEDSLNWIDASLFRGSYRDRWSQIKCTDADKGQSNSLKCGLRAAMELRPIGIMILLADQPSLSFTIINDLILRFGKLRQEQRNFPFIAASFQGIPRPPIIFSIEIFPELLKLEGDAGARQLFKKQASLKSLLVNYESESDFWDIDTMEDYYRVKGAVQDHD</sequence>
<dbReference type="CDD" id="cd04182">
    <property type="entry name" value="GT_2_like_f"/>
    <property type="match status" value="1"/>
</dbReference>
<evidence type="ECO:0000313" key="2">
    <source>
        <dbReference type="EMBL" id="MDQ0200502.1"/>
    </source>
</evidence>
<gene>
    <name evidence="2" type="ORF">J2S10_003691</name>
</gene>
<keyword evidence="3" id="KW-1185">Reference proteome</keyword>
<dbReference type="RefSeq" id="WP_307410419.1">
    <property type="nucleotide sequence ID" value="NZ_JAUSTW010000006.1"/>
</dbReference>
<dbReference type="EC" id="2.7.7.76" evidence="2"/>
<feature type="domain" description="MobA-like NTP transferase" evidence="1">
    <location>
        <begin position="8"/>
        <end position="179"/>
    </location>
</feature>
<dbReference type="EMBL" id="JAUSTW010000006">
    <property type="protein sequence ID" value="MDQ0200502.1"/>
    <property type="molecule type" value="Genomic_DNA"/>
</dbReference>
<comment type="caution">
    <text evidence="2">The sequence shown here is derived from an EMBL/GenBank/DDBJ whole genome shotgun (WGS) entry which is preliminary data.</text>
</comment>
<evidence type="ECO:0000259" key="1">
    <source>
        <dbReference type="Pfam" id="PF12804"/>
    </source>
</evidence>
<name>A0ABT9Y021_9BACI</name>
<proteinExistence type="predicted"/>
<organism evidence="2 3">
    <name type="scientific">Neobacillus ginsengisoli</name>
    <dbReference type="NCBI Taxonomy" id="904295"/>
    <lineage>
        <taxon>Bacteria</taxon>
        <taxon>Bacillati</taxon>
        <taxon>Bacillota</taxon>
        <taxon>Bacilli</taxon>
        <taxon>Bacillales</taxon>
        <taxon>Bacillaceae</taxon>
        <taxon>Neobacillus</taxon>
    </lineage>
</organism>
<dbReference type="Proteomes" id="UP001224122">
    <property type="component" value="Unassembled WGS sequence"/>
</dbReference>
<keyword evidence="2" id="KW-0548">Nucleotidyltransferase</keyword>
<dbReference type="Pfam" id="PF12804">
    <property type="entry name" value="NTP_transf_3"/>
    <property type="match status" value="1"/>
</dbReference>
<dbReference type="Gene3D" id="3.90.550.10">
    <property type="entry name" value="Spore Coat Polysaccharide Biosynthesis Protein SpsA, Chain A"/>
    <property type="match status" value="1"/>
</dbReference>
<dbReference type="GO" id="GO:0061602">
    <property type="term" value="F:molybdenum cofactor cytidylyltransferase activity"/>
    <property type="evidence" value="ECO:0007669"/>
    <property type="project" value="UniProtKB-EC"/>
</dbReference>
<dbReference type="PANTHER" id="PTHR43777:SF1">
    <property type="entry name" value="MOLYBDENUM COFACTOR CYTIDYLYLTRANSFERASE"/>
    <property type="match status" value="1"/>
</dbReference>
<protein>
    <submittedName>
        <fullName evidence="2">Molybdenum cofactor cytidylyltransferase</fullName>
        <ecNumber evidence="2">2.7.7.76</ecNumber>
    </submittedName>
</protein>
<reference evidence="2 3" key="1">
    <citation type="submission" date="2023-07" db="EMBL/GenBank/DDBJ databases">
        <title>Genomic Encyclopedia of Type Strains, Phase IV (KMG-IV): sequencing the most valuable type-strain genomes for metagenomic binning, comparative biology and taxonomic classification.</title>
        <authorList>
            <person name="Goeker M."/>
        </authorList>
    </citation>
    <scope>NUCLEOTIDE SEQUENCE [LARGE SCALE GENOMIC DNA]</scope>
    <source>
        <strain evidence="2 3">DSM 27594</strain>
    </source>
</reference>
<dbReference type="InterPro" id="IPR029044">
    <property type="entry name" value="Nucleotide-diphossugar_trans"/>
</dbReference>
<keyword evidence="2" id="KW-0808">Transferase</keyword>
<evidence type="ECO:0000313" key="3">
    <source>
        <dbReference type="Proteomes" id="UP001224122"/>
    </source>
</evidence>
<dbReference type="SUPFAM" id="SSF53448">
    <property type="entry name" value="Nucleotide-diphospho-sugar transferases"/>
    <property type="match status" value="1"/>
</dbReference>